<dbReference type="SUPFAM" id="SSF54631">
    <property type="entry name" value="CBS-domain pair"/>
    <property type="match status" value="1"/>
</dbReference>
<sequence>MKRAIKKCYLIDSNATIKKAMENIDRNRIGAVFVINEEKVLLGTITDGDIRRALLKGYKLEDSIKSIYNKNFKYITHMYDKKKVKEYMLRYGIRQLPLVDENKKILDLIFFNDIICYDKKENYVFILAGGLGTRLRPLTDKIPKPMLTVGDKPILELIIEQFREYGYTNFIISLNYKGEIIENYFKDGSNFNVNIEYVKENKKLGTAGSISLAKDKLNKPFIVINGDILTGIDFDAFLNYHISNDFDITVGARNYEVKIPYGVMTTENAIIKSLQEKPIYSYHINGGIYVINPYILKFLPYNEYYNMTDFIENVITRGYRAGIYNITDYWVDIGQMKDYKTVSENFSKI</sequence>
<dbReference type="InterPro" id="IPR005835">
    <property type="entry name" value="NTP_transferase_dom"/>
</dbReference>
<dbReference type="STRING" id="1121338.CLTEP_09600"/>
<evidence type="ECO:0000313" key="3">
    <source>
        <dbReference type="EMBL" id="KYH35140.1"/>
    </source>
</evidence>
<dbReference type="InterPro" id="IPR046342">
    <property type="entry name" value="CBS_dom_sf"/>
</dbReference>
<keyword evidence="1" id="KW-0129">CBS domain</keyword>
<keyword evidence="3" id="KW-0808">Transferase</keyword>
<dbReference type="Pfam" id="PF00571">
    <property type="entry name" value="CBS"/>
    <property type="match status" value="2"/>
</dbReference>
<reference evidence="3 4" key="1">
    <citation type="submission" date="2016-02" db="EMBL/GenBank/DDBJ databases">
        <title>Genome sequence of Clostridium tepidiprofundi DSM 19306.</title>
        <authorList>
            <person name="Poehlein A."/>
            <person name="Daniel R."/>
        </authorList>
    </citation>
    <scope>NUCLEOTIDE SEQUENCE [LARGE SCALE GENOMIC DNA]</scope>
    <source>
        <strain evidence="3 4">DSM 19306</strain>
    </source>
</reference>
<evidence type="ECO:0000313" key="4">
    <source>
        <dbReference type="Proteomes" id="UP000075531"/>
    </source>
</evidence>
<dbReference type="InterPro" id="IPR029044">
    <property type="entry name" value="Nucleotide-diphossugar_trans"/>
</dbReference>
<dbReference type="SUPFAM" id="SSF53448">
    <property type="entry name" value="Nucleotide-diphospho-sugar transferases"/>
    <property type="match status" value="1"/>
</dbReference>
<evidence type="ECO:0000259" key="2">
    <source>
        <dbReference type="PROSITE" id="PS51371"/>
    </source>
</evidence>
<protein>
    <submittedName>
        <fullName evidence="3">D-glycero-alpha-D-manno-heptose 1-phosphate guanylyltransferase</fullName>
        <ecNumber evidence="3">2.7.7.71</ecNumber>
    </submittedName>
</protein>
<name>A0A151B5V3_9CLOT</name>
<accession>A0A151B5V3</accession>
<evidence type="ECO:0000256" key="1">
    <source>
        <dbReference type="PROSITE-ProRule" id="PRU00703"/>
    </source>
</evidence>
<organism evidence="3 4">
    <name type="scientific">Clostridium tepidiprofundi DSM 19306</name>
    <dbReference type="NCBI Taxonomy" id="1121338"/>
    <lineage>
        <taxon>Bacteria</taxon>
        <taxon>Bacillati</taxon>
        <taxon>Bacillota</taxon>
        <taxon>Clostridia</taxon>
        <taxon>Eubacteriales</taxon>
        <taxon>Clostridiaceae</taxon>
        <taxon>Clostridium</taxon>
    </lineage>
</organism>
<proteinExistence type="predicted"/>
<gene>
    <name evidence="3" type="primary">hddC_1</name>
    <name evidence="3" type="ORF">CLTEP_09600</name>
</gene>
<dbReference type="GO" id="GO:0016779">
    <property type="term" value="F:nucleotidyltransferase activity"/>
    <property type="evidence" value="ECO:0007669"/>
    <property type="project" value="UniProtKB-KW"/>
</dbReference>
<dbReference type="PROSITE" id="PS51371">
    <property type="entry name" value="CBS"/>
    <property type="match status" value="1"/>
</dbReference>
<dbReference type="PANTHER" id="PTHR22572">
    <property type="entry name" value="SUGAR-1-PHOSPHATE GUANYL TRANSFERASE"/>
    <property type="match status" value="1"/>
</dbReference>
<comment type="caution">
    <text evidence="3">The sequence shown here is derived from an EMBL/GenBank/DDBJ whole genome shotgun (WGS) entry which is preliminary data.</text>
</comment>
<keyword evidence="4" id="KW-1185">Reference proteome</keyword>
<dbReference type="Gene3D" id="3.10.580.10">
    <property type="entry name" value="CBS-domain"/>
    <property type="match status" value="1"/>
</dbReference>
<dbReference type="Gene3D" id="3.90.550.10">
    <property type="entry name" value="Spore Coat Polysaccharide Biosynthesis Protein SpsA, Chain A"/>
    <property type="match status" value="1"/>
</dbReference>
<dbReference type="OrthoDB" id="9801899at2"/>
<dbReference type="AlphaFoldDB" id="A0A151B5V3"/>
<dbReference type="CDD" id="cd04607">
    <property type="entry name" value="CBS_pair_NTP_transferase_assoc"/>
    <property type="match status" value="1"/>
</dbReference>
<dbReference type="InterPro" id="IPR050486">
    <property type="entry name" value="Mannose-1P_guanyltransferase"/>
</dbReference>
<feature type="domain" description="CBS" evidence="2">
    <location>
        <begin position="1"/>
        <end position="63"/>
    </location>
</feature>
<dbReference type="CDD" id="cd06426">
    <property type="entry name" value="NTP_transferase_like_2"/>
    <property type="match status" value="1"/>
</dbReference>
<dbReference type="RefSeq" id="WP_066823397.1">
    <property type="nucleotide sequence ID" value="NZ_LTBA01000006.1"/>
</dbReference>
<dbReference type="EMBL" id="LTBA01000006">
    <property type="protein sequence ID" value="KYH35140.1"/>
    <property type="molecule type" value="Genomic_DNA"/>
</dbReference>
<dbReference type="InterPro" id="IPR000644">
    <property type="entry name" value="CBS_dom"/>
</dbReference>
<keyword evidence="3" id="KW-0548">Nucleotidyltransferase</keyword>
<dbReference type="SMART" id="SM00116">
    <property type="entry name" value="CBS"/>
    <property type="match status" value="2"/>
</dbReference>
<dbReference type="EC" id="2.7.7.71" evidence="3"/>
<dbReference type="Proteomes" id="UP000075531">
    <property type="component" value="Unassembled WGS sequence"/>
</dbReference>
<dbReference type="Pfam" id="PF00483">
    <property type="entry name" value="NTP_transferase"/>
    <property type="match status" value="1"/>
</dbReference>
<dbReference type="PATRIC" id="fig|1121338.3.peg.990"/>